<reference evidence="9 10" key="1">
    <citation type="submission" date="2017-10" db="EMBL/GenBank/DDBJ databases">
        <title>Sequencing the genomes of 1000 actinobacteria strains.</title>
        <authorList>
            <person name="Klenk H.-P."/>
        </authorList>
    </citation>
    <scope>NUCLEOTIDE SEQUENCE [LARGE SCALE GENOMIC DNA]</scope>
    <source>
        <strain evidence="9 10">DSM 21838</strain>
    </source>
</reference>
<evidence type="ECO:0000256" key="1">
    <source>
        <dbReference type="ARBA" id="ARBA00004651"/>
    </source>
</evidence>
<dbReference type="PANTHER" id="PTHR30450:SF14">
    <property type="entry name" value="TRANSPORTER, PERMEASE PROTEIN, PUTATIVE-RELATED"/>
    <property type="match status" value="1"/>
</dbReference>
<comment type="caution">
    <text evidence="9">The sequence shown here is derived from an EMBL/GenBank/DDBJ whole genome shotgun (WGS) entry which is preliminary data.</text>
</comment>
<feature type="transmembrane region" description="Helical" evidence="7">
    <location>
        <begin position="165"/>
        <end position="184"/>
    </location>
</feature>
<dbReference type="SUPFAM" id="SSF161098">
    <property type="entry name" value="MetI-like"/>
    <property type="match status" value="1"/>
</dbReference>
<feature type="transmembrane region" description="Helical" evidence="7">
    <location>
        <begin position="190"/>
        <end position="214"/>
    </location>
</feature>
<dbReference type="GO" id="GO:0048473">
    <property type="term" value="P:D-methionine transmembrane transport"/>
    <property type="evidence" value="ECO:0007669"/>
    <property type="project" value="TreeGrafter"/>
</dbReference>
<dbReference type="CDD" id="cd06261">
    <property type="entry name" value="TM_PBP2"/>
    <property type="match status" value="1"/>
</dbReference>
<accession>A0A2A9EJ91</accession>
<keyword evidence="10" id="KW-1185">Reference proteome</keyword>
<comment type="subcellular location">
    <subcellularLocation>
        <location evidence="1 7">Cell membrane</location>
        <topology evidence="1 7">Multi-pass membrane protein</topology>
    </subcellularLocation>
</comment>
<feature type="domain" description="ABC transmembrane type-1" evidence="8">
    <location>
        <begin position="16"/>
        <end position="210"/>
    </location>
</feature>
<keyword evidence="3" id="KW-1003">Cell membrane</keyword>
<name>A0A2A9EJ91_9MICO</name>
<keyword evidence="5 7" id="KW-1133">Transmembrane helix</keyword>
<dbReference type="RefSeq" id="WP_098482833.1">
    <property type="nucleotide sequence ID" value="NZ_PDJI01000004.1"/>
</dbReference>
<dbReference type="Proteomes" id="UP000222106">
    <property type="component" value="Unassembled WGS sequence"/>
</dbReference>
<evidence type="ECO:0000256" key="2">
    <source>
        <dbReference type="ARBA" id="ARBA00022448"/>
    </source>
</evidence>
<feature type="transmembrane region" description="Helical" evidence="7">
    <location>
        <begin position="136"/>
        <end position="158"/>
    </location>
</feature>
<dbReference type="PROSITE" id="PS50928">
    <property type="entry name" value="ABC_TM1"/>
    <property type="match status" value="1"/>
</dbReference>
<protein>
    <submittedName>
        <fullName evidence="9">D-methionine transport system permease protein</fullName>
    </submittedName>
</protein>
<feature type="transmembrane region" description="Helical" evidence="7">
    <location>
        <begin position="54"/>
        <end position="78"/>
    </location>
</feature>
<evidence type="ECO:0000313" key="9">
    <source>
        <dbReference type="EMBL" id="PFG38591.1"/>
    </source>
</evidence>
<dbReference type="Gene3D" id="1.10.3720.10">
    <property type="entry name" value="MetI-like"/>
    <property type="match status" value="1"/>
</dbReference>
<gene>
    <name evidence="9" type="ORF">ATJ97_1074</name>
</gene>
<dbReference type="Pfam" id="PF00528">
    <property type="entry name" value="BPD_transp_1"/>
    <property type="match status" value="1"/>
</dbReference>
<evidence type="ECO:0000256" key="4">
    <source>
        <dbReference type="ARBA" id="ARBA00022692"/>
    </source>
</evidence>
<evidence type="ECO:0000256" key="5">
    <source>
        <dbReference type="ARBA" id="ARBA00022989"/>
    </source>
</evidence>
<keyword evidence="6 7" id="KW-0472">Membrane</keyword>
<dbReference type="PANTHER" id="PTHR30450">
    <property type="entry name" value="ABC TRANSPORTER PERMEASE"/>
    <property type="match status" value="1"/>
</dbReference>
<organism evidence="9 10">
    <name type="scientific">Georgenia soli</name>
    <dbReference type="NCBI Taxonomy" id="638953"/>
    <lineage>
        <taxon>Bacteria</taxon>
        <taxon>Bacillati</taxon>
        <taxon>Actinomycetota</taxon>
        <taxon>Actinomycetes</taxon>
        <taxon>Micrococcales</taxon>
        <taxon>Bogoriellaceae</taxon>
        <taxon>Georgenia</taxon>
    </lineage>
</organism>
<feature type="transmembrane region" description="Helical" evidence="7">
    <location>
        <begin position="20"/>
        <end position="42"/>
    </location>
</feature>
<comment type="similarity">
    <text evidence="7">Belongs to the binding-protein-dependent transport system permease family.</text>
</comment>
<evidence type="ECO:0000259" key="8">
    <source>
        <dbReference type="PROSITE" id="PS50928"/>
    </source>
</evidence>
<dbReference type="OrthoDB" id="9793490at2"/>
<keyword evidence="4 7" id="KW-0812">Transmembrane</keyword>
<dbReference type="InterPro" id="IPR000515">
    <property type="entry name" value="MetI-like"/>
</dbReference>
<proteinExistence type="inferred from homology"/>
<dbReference type="GO" id="GO:0005886">
    <property type="term" value="C:plasma membrane"/>
    <property type="evidence" value="ECO:0007669"/>
    <property type="project" value="UniProtKB-SubCell"/>
</dbReference>
<evidence type="ECO:0000256" key="3">
    <source>
        <dbReference type="ARBA" id="ARBA00022475"/>
    </source>
</evidence>
<dbReference type="AlphaFoldDB" id="A0A2A9EJ91"/>
<dbReference type="EMBL" id="PDJI01000004">
    <property type="protein sequence ID" value="PFG38591.1"/>
    <property type="molecule type" value="Genomic_DNA"/>
</dbReference>
<evidence type="ECO:0000256" key="6">
    <source>
        <dbReference type="ARBA" id="ARBA00023136"/>
    </source>
</evidence>
<dbReference type="InterPro" id="IPR035906">
    <property type="entry name" value="MetI-like_sf"/>
</dbReference>
<sequence length="220" mass="23793">MKFDWANDWPVFVEAFWQTIYIVALALGIGGAIGLVLGLVLYTTRRGGLLENRYVFTALNVLVNFVRPIPFVIFITAVGPLTIALTGSRIGTDAFIVPAAIMASFATSRIVEQNLVALDPGVIEAARSMGASPLRIIFTVIIPEALAPLILGYTFLFVAVVDMSALAGIVGGGGLGNFALTQGYQRFDWVVTYVTVLVIVVLVQLVQFLGNYLARKVLRR</sequence>
<evidence type="ECO:0000256" key="7">
    <source>
        <dbReference type="RuleBase" id="RU363032"/>
    </source>
</evidence>
<dbReference type="InterPro" id="IPR051322">
    <property type="entry name" value="AA_ABC_Transporter_Permease"/>
</dbReference>
<evidence type="ECO:0000313" key="10">
    <source>
        <dbReference type="Proteomes" id="UP000222106"/>
    </source>
</evidence>
<keyword evidence="2 7" id="KW-0813">Transport</keyword>